<reference evidence="1" key="1">
    <citation type="submission" date="2020-02" db="EMBL/GenBank/DDBJ databases">
        <authorList>
            <person name="Meier V. D."/>
        </authorList>
    </citation>
    <scope>NUCLEOTIDE SEQUENCE</scope>
    <source>
        <strain evidence="1">AVDCRST_MAG87</strain>
    </source>
</reference>
<dbReference type="EMBL" id="CADCWJ010000658">
    <property type="protein sequence ID" value="CAA9577156.1"/>
    <property type="molecule type" value="Genomic_DNA"/>
</dbReference>
<proteinExistence type="predicted"/>
<evidence type="ECO:0000313" key="1">
    <source>
        <dbReference type="EMBL" id="CAA9577156.1"/>
    </source>
</evidence>
<gene>
    <name evidence="1" type="ORF">AVDCRST_MAG87-2971</name>
</gene>
<sequence length="70" mass="7306">MNAGVLGQMRLGASVDYLQGRLAPDGAPGNAKQAPTKGQASEMMFVSTRRLSVDLCTGKIETERVAAALV</sequence>
<dbReference type="AlphaFoldDB" id="A0A6J4VFL0"/>
<name>A0A6J4VFL0_9BACT</name>
<organism evidence="1">
    <name type="scientific">uncultured Thermomicrobiales bacterium</name>
    <dbReference type="NCBI Taxonomy" id="1645740"/>
    <lineage>
        <taxon>Bacteria</taxon>
        <taxon>Pseudomonadati</taxon>
        <taxon>Thermomicrobiota</taxon>
        <taxon>Thermomicrobia</taxon>
        <taxon>Thermomicrobiales</taxon>
        <taxon>environmental samples</taxon>
    </lineage>
</organism>
<accession>A0A6J4VFL0</accession>
<protein>
    <submittedName>
        <fullName evidence="1">Uncharacterized protein</fullName>
    </submittedName>
</protein>